<evidence type="ECO:0000313" key="3">
    <source>
        <dbReference type="Proteomes" id="UP000305674"/>
    </source>
</evidence>
<comment type="caution">
    <text evidence="2">The sequence shown here is derived from an EMBL/GenBank/DDBJ whole genome shotgun (WGS) entry which is preliminary data.</text>
</comment>
<organism evidence="2 3">
    <name type="scientific">Ferrimonas sediminicola</name>
    <dbReference type="NCBI Taxonomy" id="2569538"/>
    <lineage>
        <taxon>Bacteria</taxon>
        <taxon>Pseudomonadati</taxon>
        <taxon>Pseudomonadota</taxon>
        <taxon>Gammaproteobacteria</taxon>
        <taxon>Alteromonadales</taxon>
        <taxon>Ferrimonadaceae</taxon>
        <taxon>Ferrimonas</taxon>
    </lineage>
</organism>
<feature type="domain" description="DUF4440" evidence="1">
    <location>
        <begin position="14"/>
        <end position="115"/>
    </location>
</feature>
<dbReference type="InterPro" id="IPR032710">
    <property type="entry name" value="NTF2-like_dom_sf"/>
</dbReference>
<protein>
    <submittedName>
        <fullName evidence="2">Nuclear transport factor 2 family protein</fullName>
    </submittedName>
</protein>
<dbReference type="Proteomes" id="UP000305674">
    <property type="component" value="Unassembled WGS sequence"/>
</dbReference>
<dbReference type="Pfam" id="PF14534">
    <property type="entry name" value="DUF4440"/>
    <property type="match status" value="1"/>
</dbReference>
<dbReference type="InterPro" id="IPR027843">
    <property type="entry name" value="DUF4440"/>
</dbReference>
<dbReference type="Gene3D" id="3.10.450.50">
    <property type="match status" value="1"/>
</dbReference>
<sequence>MDTVSAALELEPHLIALEKRAFAPATRRSRELLAFLIHKECIEVDVAGRERALEERLVRLPDEAPVELESRDFRVRQLAANLCQVLYRAKLIRGTVVSHSHRSSLWTLEDHRWQMIHHQETPCRPF</sequence>
<keyword evidence="3" id="KW-1185">Reference proteome</keyword>
<dbReference type="OrthoDB" id="121974at2"/>
<accession>A0A4U1BC13</accession>
<gene>
    <name evidence="2" type="ORF">FCL40_12580</name>
</gene>
<evidence type="ECO:0000259" key="1">
    <source>
        <dbReference type="Pfam" id="PF14534"/>
    </source>
</evidence>
<proteinExistence type="predicted"/>
<dbReference type="RefSeq" id="WP_136853649.1">
    <property type="nucleotide sequence ID" value="NZ_SWCI01000007.1"/>
</dbReference>
<name>A0A4U1BC13_9GAMM</name>
<reference evidence="2 3" key="1">
    <citation type="submission" date="2019-04" db="EMBL/GenBank/DDBJ databases">
        <authorList>
            <person name="Hwang J.C."/>
        </authorList>
    </citation>
    <scope>NUCLEOTIDE SEQUENCE [LARGE SCALE GENOMIC DNA]</scope>
    <source>
        <strain evidence="2 3">IMCC35001</strain>
    </source>
</reference>
<dbReference type="AlphaFoldDB" id="A0A4U1BC13"/>
<evidence type="ECO:0000313" key="2">
    <source>
        <dbReference type="EMBL" id="TKB48538.1"/>
    </source>
</evidence>
<dbReference type="EMBL" id="SWCI01000007">
    <property type="protein sequence ID" value="TKB48538.1"/>
    <property type="molecule type" value="Genomic_DNA"/>
</dbReference>
<dbReference type="SUPFAM" id="SSF54427">
    <property type="entry name" value="NTF2-like"/>
    <property type="match status" value="1"/>
</dbReference>